<comment type="subcellular location">
    <subcellularLocation>
        <location evidence="1">Cell envelope</location>
    </subcellularLocation>
</comment>
<dbReference type="Proteomes" id="UP001199816">
    <property type="component" value="Unassembled WGS sequence"/>
</dbReference>
<evidence type="ECO:0000256" key="4">
    <source>
        <dbReference type="ARBA" id="ARBA00023284"/>
    </source>
</evidence>
<gene>
    <name evidence="6" type="ORF">LQ567_25585</name>
</gene>
<dbReference type="RefSeq" id="WP_231008771.1">
    <property type="nucleotide sequence ID" value="NZ_JAJNEC010000008.1"/>
</dbReference>
<dbReference type="InterPro" id="IPR013766">
    <property type="entry name" value="Thioredoxin_domain"/>
</dbReference>
<sequence length="373" mass="42337">MKKAFFAVLLCYTSIAFPQSQKAIVKGSLEHIKESPSFIYYSYTKDTGAVTDSARVVNGQYTFAVTGTMPLLITIRSRPFQDRSLPRKRIETTLFIQEGTNRLIASDSFTNLTTPGLLANNEYRKLAMLTEPAGREMARLNDEQRIAIRNKDTATALTLQEALNGAITRYNKIHEDYARNHPTSPIALYALKNSTGMHFNTNTVNSIFEQFGPSVKHSKAGMDFKKELESVKAANQGMAPLFTQTDMDGKALSLESLRGQYVLLDFWASWCYPCRAQAPQLIKIYNRFKHQHFTILSVSLDKSDAREQWINAIKKDKMTWLHVSELNGFDNHAATLYNVRRIPQNVLIDPQGKILGRDWEMQQLEKTLATILQ</sequence>
<evidence type="ECO:0000259" key="5">
    <source>
        <dbReference type="PROSITE" id="PS51352"/>
    </source>
</evidence>
<keyword evidence="4" id="KW-0676">Redox-active center</keyword>
<keyword evidence="7" id="KW-1185">Reference proteome</keyword>
<comment type="caution">
    <text evidence="6">The sequence shown here is derived from an EMBL/GenBank/DDBJ whole genome shotgun (WGS) entry which is preliminary data.</text>
</comment>
<dbReference type="PANTHER" id="PTHR42852:SF6">
    <property type="entry name" value="THIOL:DISULFIDE INTERCHANGE PROTEIN DSBE"/>
    <property type="match status" value="1"/>
</dbReference>
<dbReference type="Pfam" id="PF00578">
    <property type="entry name" value="AhpC-TSA"/>
    <property type="match status" value="1"/>
</dbReference>
<dbReference type="PANTHER" id="PTHR42852">
    <property type="entry name" value="THIOL:DISULFIDE INTERCHANGE PROTEIN DSBE"/>
    <property type="match status" value="1"/>
</dbReference>
<dbReference type="CDD" id="cd02966">
    <property type="entry name" value="TlpA_like_family"/>
    <property type="match status" value="1"/>
</dbReference>
<dbReference type="InterPro" id="IPR050553">
    <property type="entry name" value="Thioredoxin_ResA/DsbE_sf"/>
</dbReference>
<dbReference type="InterPro" id="IPR036249">
    <property type="entry name" value="Thioredoxin-like_sf"/>
</dbReference>
<feature type="domain" description="Thioredoxin" evidence="5">
    <location>
        <begin position="233"/>
        <end position="373"/>
    </location>
</feature>
<dbReference type="Gene3D" id="3.40.30.10">
    <property type="entry name" value="Glutaredoxin"/>
    <property type="match status" value="1"/>
</dbReference>
<accession>A0ABS8PYN8</accession>
<dbReference type="PROSITE" id="PS51352">
    <property type="entry name" value="THIOREDOXIN_2"/>
    <property type="match status" value="1"/>
</dbReference>
<evidence type="ECO:0000256" key="1">
    <source>
        <dbReference type="ARBA" id="ARBA00004196"/>
    </source>
</evidence>
<organism evidence="6 7">
    <name type="scientific">Niabella pedocola</name>
    <dbReference type="NCBI Taxonomy" id="1752077"/>
    <lineage>
        <taxon>Bacteria</taxon>
        <taxon>Pseudomonadati</taxon>
        <taxon>Bacteroidota</taxon>
        <taxon>Chitinophagia</taxon>
        <taxon>Chitinophagales</taxon>
        <taxon>Chitinophagaceae</taxon>
        <taxon>Niabella</taxon>
    </lineage>
</organism>
<protein>
    <submittedName>
        <fullName evidence="6">AhpC/TSA family protein</fullName>
    </submittedName>
</protein>
<evidence type="ECO:0000256" key="3">
    <source>
        <dbReference type="ARBA" id="ARBA00023157"/>
    </source>
</evidence>
<keyword evidence="3" id="KW-1015">Disulfide bond</keyword>
<evidence type="ECO:0000313" key="7">
    <source>
        <dbReference type="Proteomes" id="UP001199816"/>
    </source>
</evidence>
<dbReference type="InterPro" id="IPR000866">
    <property type="entry name" value="AhpC/TSA"/>
</dbReference>
<name>A0ABS8PYN8_9BACT</name>
<proteinExistence type="predicted"/>
<evidence type="ECO:0000256" key="2">
    <source>
        <dbReference type="ARBA" id="ARBA00022748"/>
    </source>
</evidence>
<reference evidence="6 7" key="1">
    <citation type="submission" date="2021-11" db="EMBL/GenBank/DDBJ databases">
        <title>Genomic of Niabella pedocola.</title>
        <authorList>
            <person name="Wu T."/>
        </authorList>
    </citation>
    <scope>NUCLEOTIDE SEQUENCE [LARGE SCALE GENOMIC DNA]</scope>
    <source>
        <strain evidence="6 7">JCM 31011</strain>
    </source>
</reference>
<evidence type="ECO:0000313" key="6">
    <source>
        <dbReference type="EMBL" id="MCD2426183.1"/>
    </source>
</evidence>
<keyword evidence="2" id="KW-0201">Cytochrome c-type biogenesis</keyword>
<dbReference type="EMBL" id="JAJNEC010000008">
    <property type="protein sequence ID" value="MCD2426183.1"/>
    <property type="molecule type" value="Genomic_DNA"/>
</dbReference>
<dbReference type="SUPFAM" id="SSF52833">
    <property type="entry name" value="Thioredoxin-like"/>
    <property type="match status" value="1"/>
</dbReference>